<accession>A0A2T5PLX5</accession>
<comment type="caution">
    <text evidence="1">The sequence shown here is derived from an EMBL/GenBank/DDBJ whole genome shotgun (WGS) entry which is preliminary data.</text>
</comment>
<dbReference type="RefSeq" id="WP_108233827.1">
    <property type="nucleotide sequence ID" value="NZ_QASO01000074.1"/>
</dbReference>
<organism evidence="1 2">
    <name type="scientific">Ectopseudomonas oleovorans</name>
    <name type="common">Pseudomonas oleovorans</name>
    <dbReference type="NCBI Taxonomy" id="301"/>
    <lineage>
        <taxon>Bacteria</taxon>
        <taxon>Pseudomonadati</taxon>
        <taxon>Pseudomonadota</taxon>
        <taxon>Gammaproteobacteria</taxon>
        <taxon>Pseudomonadales</taxon>
        <taxon>Pseudomonadaceae</taxon>
        <taxon>Ectopseudomonas</taxon>
    </lineage>
</organism>
<dbReference type="EMBL" id="QASO01000074">
    <property type="protein sequence ID" value="PTU78704.1"/>
    <property type="molecule type" value="Genomic_DNA"/>
</dbReference>
<protein>
    <recommendedName>
        <fullName evidence="3">Lipoprotein</fullName>
    </recommendedName>
</protein>
<dbReference type="AlphaFoldDB" id="A0A2T5PLX5"/>
<keyword evidence="2" id="KW-1185">Reference proteome</keyword>
<proteinExistence type="predicted"/>
<evidence type="ECO:0000313" key="1">
    <source>
        <dbReference type="EMBL" id="PTU78704.1"/>
    </source>
</evidence>
<dbReference type="PROSITE" id="PS51257">
    <property type="entry name" value="PROKAR_LIPOPROTEIN"/>
    <property type="match status" value="1"/>
</dbReference>
<reference evidence="1 2" key="1">
    <citation type="submission" date="2018-04" db="EMBL/GenBank/DDBJ databases">
        <title>Pseudomonas sp. nov., isolated from mangrove soil.</title>
        <authorList>
            <person name="Chen C."/>
        </authorList>
    </citation>
    <scope>NUCLEOTIDE SEQUENCE [LARGE SCALE GENOMIC DNA]</scope>
    <source>
        <strain evidence="1 2">JCM 14246</strain>
    </source>
</reference>
<evidence type="ECO:0000313" key="2">
    <source>
        <dbReference type="Proteomes" id="UP000244052"/>
    </source>
</evidence>
<dbReference type="Proteomes" id="UP000244052">
    <property type="component" value="Unassembled WGS sequence"/>
</dbReference>
<evidence type="ECO:0008006" key="3">
    <source>
        <dbReference type="Google" id="ProtNLM"/>
    </source>
</evidence>
<gene>
    <name evidence="1" type="ORF">DBO86_12645</name>
</gene>
<name>A0A2T5PLX5_ECTOL</name>
<sequence length="86" mass="9352">MRTGLSIALASFVLAGCSDEYTDIRGQFIYGCVQGGTPKSLCTCTFEKLAEKYPAQSLNELNTPGTTPPDSFMRDVMQFALACKED</sequence>